<keyword evidence="3" id="KW-1185">Reference proteome</keyword>
<organism evidence="2 3">
    <name type="scientific">Lyophyllum shimeji</name>
    <name type="common">Hon-shimeji</name>
    <name type="synonym">Tricholoma shimeji</name>
    <dbReference type="NCBI Taxonomy" id="47721"/>
    <lineage>
        <taxon>Eukaryota</taxon>
        <taxon>Fungi</taxon>
        <taxon>Dikarya</taxon>
        <taxon>Basidiomycota</taxon>
        <taxon>Agaricomycotina</taxon>
        <taxon>Agaricomycetes</taxon>
        <taxon>Agaricomycetidae</taxon>
        <taxon>Agaricales</taxon>
        <taxon>Tricholomatineae</taxon>
        <taxon>Lyophyllaceae</taxon>
        <taxon>Lyophyllum</taxon>
    </lineage>
</organism>
<dbReference type="AlphaFoldDB" id="A0A9P3Q231"/>
<reference evidence="2" key="1">
    <citation type="submission" date="2022-07" db="EMBL/GenBank/DDBJ databases">
        <title>The genome of Lyophyllum shimeji provides insight into the initial evolution of ectomycorrhizal fungal genome.</title>
        <authorList>
            <person name="Kobayashi Y."/>
            <person name="Shibata T."/>
            <person name="Hirakawa H."/>
            <person name="Shigenobu S."/>
            <person name="Nishiyama T."/>
            <person name="Yamada A."/>
            <person name="Hasebe M."/>
            <person name="Kawaguchi M."/>
        </authorList>
    </citation>
    <scope>NUCLEOTIDE SEQUENCE</scope>
    <source>
        <strain evidence="2">AT787</strain>
    </source>
</reference>
<feature type="region of interest" description="Disordered" evidence="1">
    <location>
        <begin position="1"/>
        <end position="95"/>
    </location>
</feature>
<proteinExistence type="predicted"/>
<feature type="compositionally biased region" description="Pro residues" evidence="1">
    <location>
        <begin position="51"/>
        <end position="60"/>
    </location>
</feature>
<comment type="caution">
    <text evidence="2">The sequence shown here is derived from an EMBL/GenBank/DDBJ whole genome shotgun (WGS) entry which is preliminary data.</text>
</comment>
<name>A0A9P3Q231_LYOSH</name>
<feature type="compositionally biased region" description="Polar residues" evidence="1">
    <location>
        <begin position="1"/>
        <end position="13"/>
    </location>
</feature>
<evidence type="ECO:0000313" key="2">
    <source>
        <dbReference type="EMBL" id="GLB45769.1"/>
    </source>
</evidence>
<protein>
    <submittedName>
        <fullName evidence="2">Uncharacterized protein</fullName>
    </submittedName>
</protein>
<sequence>MPPTSPEQRSLTPTPRPAHSPPITITVVLHLLVRRARPRPIPSTSTAGQPQPQPPPPYQHPPHALHSPPAPATQSAAPPSSCSLQPRRHPRTRPSLLRLPLSLSSCLSSPNPCSDALLSPALPLPGAVIVSPPPTPLISPELCPRLYGWLGGRSSGPDS</sequence>
<evidence type="ECO:0000256" key="1">
    <source>
        <dbReference type="SAM" id="MobiDB-lite"/>
    </source>
</evidence>
<gene>
    <name evidence="2" type="ORF">LshimejAT787_2800140</name>
</gene>
<feature type="compositionally biased region" description="Low complexity" evidence="1">
    <location>
        <begin position="61"/>
        <end position="83"/>
    </location>
</feature>
<dbReference type="Proteomes" id="UP001063166">
    <property type="component" value="Unassembled WGS sequence"/>
</dbReference>
<dbReference type="EMBL" id="BRPK01000028">
    <property type="protein sequence ID" value="GLB45769.1"/>
    <property type="molecule type" value="Genomic_DNA"/>
</dbReference>
<evidence type="ECO:0000313" key="3">
    <source>
        <dbReference type="Proteomes" id="UP001063166"/>
    </source>
</evidence>
<accession>A0A9P3Q231</accession>